<evidence type="ECO:0000256" key="7">
    <source>
        <dbReference type="HAMAP-Rule" id="MF_00607"/>
    </source>
</evidence>
<dbReference type="HAMAP" id="MF_00607">
    <property type="entry name" value="16SrRNA_methyltr_A"/>
    <property type="match status" value="1"/>
</dbReference>
<evidence type="ECO:0000313" key="10">
    <source>
        <dbReference type="EMBL" id="ARC53264.1"/>
    </source>
</evidence>
<dbReference type="InterPro" id="IPR020596">
    <property type="entry name" value="rRNA_Ade_Mease_Trfase_CS"/>
</dbReference>
<dbReference type="RefSeq" id="WP_080626509.1">
    <property type="nucleotide sequence ID" value="NZ_CP012839.1"/>
</dbReference>
<name>A0A1V0HKB0_9ENTR</name>
<comment type="function">
    <text evidence="7">Specifically dimethylates two adjacent adenosines (A1518 and A1519) in the loop of a conserved hairpin near the 3'-end of 16S rRNA in the 30S particle. May play a critical role in biogenesis of 30S subunits.</text>
</comment>
<dbReference type="Pfam" id="PF00398">
    <property type="entry name" value="RrnaAD"/>
    <property type="match status" value="1"/>
</dbReference>
<keyword evidence="1 7" id="KW-0963">Cytoplasm</keyword>
<dbReference type="PANTHER" id="PTHR11727">
    <property type="entry name" value="DIMETHYLADENOSINE TRANSFERASE"/>
    <property type="match status" value="1"/>
</dbReference>
<proteinExistence type="inferred from homology"/>
<evidence type="ECO:0000259" key="9">
    <source>
        <dbReference type="SMART" id="SM00650"/>
    </source>
</evidence>
<accession>A0A1V0HKB0</accession>
<feature type="binding site" evidence="8">
    <location>
        <position position="111"/>
    </location>
    <ligand>
        <name>S-adenosyl-L-methionine</name>
        <dbReference type="ChEBI" id="CHEBI:59789"/>
    </ligand>
</feature>
<keyword evidence="2 7" id="KW-0698">rRNA processing</keyword>
<dbReference type="SUPFAM" id="SSF53335">
    <property type="entry name" value="S-adenosyl-L-methionine-dependent methyltransferases"/>
    <property type="match status" value="1"/>
</dbReference>
<dbReference type="GO" id="GO:0003723">
    <property type="term" value="F:RNA binding"/>
    <property type="evidence" value="ECO:0007669"/>
    <property type="project" value="UniProtKB-UniRule"/>
</dbReference>
<dbReference type="GO" id="GO:0005829">
    <property type="term" value="C:cytosol"/>
    <property type="evidence" value="ECO:0007669"/>
    <property type="project" value="TreeGrafter"/>
</dbReference>
<sequence length="272" mass="32435">MKPYSLRSKKRLGQNFLNDPFVQDRIISCFNPKSGQSIIEIGTGLGNLTIPIYERIKHRFITIEIDRDLVHYVLFFHSEIFKVVRILEFDIMKLHLDLLIKKSTKYRIFGSLPYNIAIPIMLKFLSRYENLFDMHFVLQEEIADRLTAKPNHKSYGRISVLFQYYFKIDRFFDISSKSFNPVPKVNSTFVRFRPHKNFYPSCEIDLLQLITRVAFHQRRKKILNSLKGLFSIDDYKKLHIDENMRAENLTVLDYCNLSNELSSKRRHDHFEE</sequence>
<dbReference type="PANTHER" id="PTHR11727:SF7">
    <property type="entry name" value="DIMETHYLADENOSINE TRANSFERASE-RELATED"/>
    <property type="match status" value="1"/>
</dbReference>
<keyword evidence="5 7" id="KW-0949">S-adenosyl-L-methionine</keyword>
<keyword evidence="11" id="KW-1185">Reference proteome</keyword>
<evidence type="ECO:0000313" key="11">
    <source>
        <dbReference type="Proteomes" id="UP000242793"/>
    </source>
</evidence>
<dbReference type="InterPro" id="IPR011530">
    <property type="entry name" value="rRNA_adenine_dimethylase"/>
</dbReference>
<comment type="catalytic activity">
    <reaction evidence="7">
        <text>adenosine(1518)/adenosine(1519) in 16S rRNA + 4 S-adenosyl-L-methionine = N(6)-dimethyladenosine(1518)/N(6)-dimethyladenosine(1519) in 16S rRNA + 4 S-adenosyl-L-homocysteine + 4 H(+)</text>
        <dbReference type="Rhea" id="RHEA:19609"/>
        <dbReference type="Rhea" id="RHEA-COMP:10232"/>
        <dbReference type="Rhea" id="RHEA-COMP:10233"/>
        <dbReference type="ChEBI" id="CHEBI:15378"/>
        <dbReference type="ChEBI" id="CHEBI:57856"/>
        <dbReference type="ChEBI" id="CHEBI:59789"/>
        <dbReference type="ChEBI" id="CHEBI:74411"/>
        <dbReference type="ChEBI" id="CHEBI:74493"/>
        <dbReference type="EC" id="2.1.1.182"/>
    </reaction>
</comment>
<comment type="similarity">
    <text evidence="7">Belongs to the class I-like SAM-binding methyltransferase superfamily. rRNA adenine N(6)-methyltransferase family. RsmA subfamily.</text>
</comment>
<feature type="binding site" evidence="7 8">
    <location>
        <position position="90"/>
    </location>
    <ligand>
        <name>S-adenosyl-L-methionine</name>
        <dbReference type="ChEBI" id="CHEBI:59789"/>
    </ligand>
</feature>
<dbReference type="InterPro" id="IPR023165">
    <property type="entry name" value="rRNA_Ade_diMease-like_C"/>
</dbReference>
<keyword evidence="3 7" id="KW-0489">Methyltransferase</keyword>
<evidence type="ECO:0000256" key="5">
    <source>
        <dbReference type="ARBA" id="ARBA00022691"/>
    </source>
</evidence>
<dbReference type="InterPro" id="IPR020598">
    <property type="entry name" value="rRNA_Ade_methylase_Trfase_N"/>
</dbReference>
<evidence type="ECO:0000256" key="1">
    <source>
        <dbReference type="ARBA" id="ARBA00022490"/>
    </source>
</evidence>
<evidence type="ECO:0000256" key="8">
    <source>
        <dbReference type="PROSITE-ProRule" id="PRU01026"/>
    </source>
</evidence>
<dbReference type="PROSITE" id="PS01131">
    <property type="entry name" value="RRNA_A_DIMETH"/>
    <property type="match status" value="1"/>
</dbReference>
<dbReference type="EMBL" id="CP012839">
    <property type="protein sequence ID" value="ARC53264.1"/>
    <property type="molecule type" value="Genomic_DNA"/>
</dbReference>
<feature type="binding site" evidence="7 8">
    <location>
        <position position="15"/>
    </location>
    <ligand>
        <name>S-adenosyl-L-methionine</name>
        <dbReference type="ChEBI" id="CHEBI:59789"/>
    </ligand>
</feature>
<dbReference type="PROSITE" id="PS51689">
    <property type="entry name" value="SAM_RNA_A_N6_MT"/>
    <property type="match status" value="1"/>
</dbReference>
<dbReference type="NCBIfam" id="TIGR00755">
    <property type="entry name" value="ksgA"/>
    <property type="match status" value="1"/>
</dbReference>
<gene>
    <name evidence="7" type="primary">rsmA</name>
    <name evidence="7" type="synonym">ksgA</name>
    <name evidence="10" type="ORF">AOQ87_01000</name>
</gene>
<dbReference type="EC" id="2.1.1.182" evidence="7"/>
<dbReference type="Gene3D" id="1.10.8.100">
    <property type="entry name" value="Ribosomal RNA adenine dimethylase-like, domain 2"/>
    <property type="match status" value="1"/>
</dbReference>
<dbReference type="Gene3D" id="3.40.50.150">
    <property type="entry name" value="Vaccinia Virus protein VP39"/>
    <property type="match status" value="1"/>
</dbReference>
<dbReference type="KEGG" id="rped:AOQ87_01000"/>
<feature type="domain" description="Ribosomal RNA adenine methylase transferase N-terminal" evidence="9">
    <location>
        <begin position="22"/>
        <end position="196"/>
    </location>
</feature>
<dbReference type="AlphaFoldDB" id="A0A1V0HKB0"/>
<feature type="binding site" evidence="7 8">
    <location>
        <position position="42"/>
    </location>
    <ligand>
        <name>S-adenosyl-L-methionine</name>
        <dbReference type="ChEBI" id="CHEBI:59789"/>
    </ligand>
</feature>
<comment type="caution">
    <text evidence="7">Lacks conserved residue(s) required for the propagation of feature annotation.</text>
</comment>
<dbReference type="GO" id="GO:0052908">
    <property type="term" value="F:16S rRNA (adenine(1518)-N(6)/adenine(1519)-N(6))-dimethyltransferase activity"/>
    <property type="evidence" value="ECO:0007669"/>
    <property type="project" value="UniProtKB-EC"/>
</dbReference>
<organism evidence="10 11">
    <name type="scientific">Candidatus Riesia pediculischaeffi</name>
    <dbReference type="NCBI Taxonomy" id="428411"/>
    <lineage>
        <taxon>Bacteria</taxon>
        <taxon>Pseudomonadati</taxon>
        <taxon>Pseudomonadota</taxon>
        <taxon>Gammaproteobacteria</taxon>
        <taxon>Enterobacterales</taxon>
        <taxon>Enterobacteriaceae</taxon>
        <taxon>Candidatus Riesia</taxon>
    </lineage>
</organism>
<keyword evidence="6 7" id="KW-0694">RNA-binding</keyword>
<dbReference type="InterPro" id="IPR001737">
    <property type="entry name" value="KsgA/Erm"/>
</dbReference>
<dbReference type="STRING" id="428411.AOQ87_01000"/>
<dbReference type="SMART" id="SM00650">
    <property type="entry name" value="rADc"/>
    <property type="match status" value="1"/>
</dbReference>
<feature type="binding site" evidence="7 8">
    <location>
        <position position="64"/>
    </location>
    <ligand>
        <name>S-adenosyl-L-methionine</name>
        <dbReference type="ChEBI" id="CHEBI:59789"/>
    </ligand>
</feature>
<comment type="subcellular location">
    <subcellularLocation>
        <location evidence="7">Cytoplasm</location>
    </subcellularLocation>
</comment>
<protein>
    <recommendedName>
        <fullName evidence="7">Ribosomal RNA small subunit methyltransferase A</fullName>
        <ecNumber evidence="7">2.1.1.182</ecNumber>
    </recommendedName>
    <alternativeName>
        <fullName evidence="7">16S rRNA (adenine(1518)-N(6)/adenine(1519)-N(6))-dimethyltransferase</fullName>
    </alternativeName>
    <alternativeName>
        <fullName evidence="7">16S rRNA dimethyladenosine transferase</fullName>
    </alternativeName>
    <alternativeName>
        <fullName evidence="7">16S rRNA dimethylase</fullName>
    </alternativeName>
    <alternativeName>
        <fullName evidence="7">S-adenosylmethionine-6-N', N'-adenosyl(rRNA) dimethyltransferase</fullName>
    </alternativeName>
</protein>
<evidence type="ECO:0000256" key="6">
    <source>
        <dbReference type="ARBA" id="ARBA00022884"/>
    </source>
</evidence>
<dbReference type="CDD" id="cd02440">
    <property type="entry name" value="AdoMet_MTases"/>
    <property type="match status" value="1"/>
</dbReference>
<dbReference type="InterPro" id="IPR029063">
    <property type="entry name" value="SAM-dependent_MTases_sf"/>
</dbReference>
<evidence type="ECO:0000256" key="4">
    <source>
        <dbReference type="ARBA" id="ARBA00022679"/>
    </source>
</evidence>
<dbReference type="FunFam" id="1.10.8.100:FF:000001">
    <property type="entry name" value="Ribosomal RNA small subunit methyltransferase A"/>
    <property type="match status" value="1"/>
</dbReference>
<evidence type="ECO:0000256" key="2">
    <source>
        <dbReference type="ARBA" id="ARBA00022552"/>
    </source>
</evidence>
<dbReference type="Proteomes" id="UP000242793">
    <property type="component" value="Chromosome"/>
</dbReference>
<feature type="binding site" evidence="7 8">
    <location>
        <position position="17"/>
    </location>
    <ligand>
        <name>S-adenosyl-L-methionine</name>
        <dbReference type="ChEBI" id="CHEBI:59789"/>
    </ligand>
</feature>
<reference evidence="10 11" key="1">
    <citation type="submission" date="2015-10" db="EMBL/GenBank/DDBJ databases">
        <title>Survey of human and primate louse endosymbionts.</title>
        <authorList>
            <person name="Boyd B.M."/>
        </authorList>
    </citation>
    <scope>NUCLEOTIDE SEQUENCE [LARGE SCALE GENOMIC DNA]</scope>
    <source>
        <strain evidence="10 11">PTSK</strain>
    </source>
</reference>
<evidence type="ECO:0000256" key="3">
    <source>
        <dbReference type="ARBA" id="ARBA00022603"/>
    </source>
</evidence>
<keyword evidence="4 7" id="KW-0808">Transferase</keyword>